<dbReference type="PANTHER" id="PTHR46143">
    <property type="entry name" value="CALPAIN-7"/>
    <property type="match status" value="1"/>
</dbReference>
<evidence type="ECO:0000256" key="2">
    <source>
        <dbReference type="ARBA" id="ARBA00022801"/>
    </source>
</evidence>
<proteinExistence type="predicted"/>
<feature type="domain" description="Calpain catalytic" evidence="6">
    <location>
        <begin position="175"/>
        <end position="513"/>
    </location>
</feature>
<feature type="active site" evidence="4">
    <location>
        <position position="449"/>
    </location>
</feature>
<dbReference type="InterPro" id="IPR038765">
    <property type="entry name" value="Papain-like_cys_pep_sf"/>
</dbReference>
<dbReference type="OrthoDB" id="167576at2759"/>
<dbReference type="PROSITE" id="PS50203">
    <property type="entry name" value="CALPAIN_CAT"/>
    <property type="match status" value="1"/>
</dbReference>
<evidence type="ECO:0000259" key="6">
    <source>
        <dbReference type="PROSITE" id="PS50203"/>
    </source>
</evidence>
<evidence type="ECO:0000256" key="3">
    <source>
        <dbReference type="ARBA" id="ARBA00022807"/>
    </source>
</evidence>
<protein>
    <submittedName>
        <fullName evidence="7">Putative cysteine proteinase</fullName>
    </submittedName>
</protein>
<gene>
    <name evidence="7" type="ORF">EZS28_023604</name>
</gene>
<evidence type="ECO:0000256" key="4">
    <source>
        <dbReference type="PROSITE-ProRule" id="PRU00239"/>
    </source>
</evidence>
<dbReference type="EMBL" id="SNRW01007671">
    <property type="protein sequence ID" value="KAA6380870.1"/>
    <property type="molecule type" value="Genomic_DNA"/>
</dbReference>
<dbReference type="InterPro" id="IPR001300">
    <property type="entry name" value="Peptidase_C2_calpain_cat"/>
</dbReference>
<name>A0A5J4VE56_9EUKA</name>
<dbReference type="InterPro" id="IPR051297">
    <property type="entry name" value="PalB/RIM13"/>
</dbReference>
<feature type="region of interest" description="Disordered" evidence="5">
    <location>
        <begin position="28"/>
        <end position="146"/>
    </location>
</feature>
<dbReference type="PANTHER" id="PTHR46143:SF1">
    <property type="entry name" value="CALPAIN-7"/>
    <property type="match status" value="1"/>
</dbReference>
<evidence type="ECO:0000256" key="5">
    <source>
        <dbReference type="SAM" id="MobiDB-lite"/>
    </source>
</evidence>
<evidence type="ECO:0000313" key="7">
    <source>
        <dbReference type="EMBL" id="KAA6380870.1"/>
    </source>
</evidence>
<keyword evidence="3 4" id="KW-0788">Thiol protease</keyword>
<dbReference type="PRINTS" id="PR00704">
    <property type="entry name" value="CALPAIN"/>
</dbReference>
<comment type="caution">
    <text evidence="7">The sequence shown here is derived from an EMBL/GenBank/DDBJ whole genome shotgun (WGS) entry which is preliminary data.</text>
</comment>
<dbReference type="Proteomes" id="UP000324800">
    <property type="component" value="Unassembled WGS sequence"/>
</dbReference>
<dbReference type="AlphaFoldDB" id="A0A5J4VE56"/>
<dbReference type="InterPro" id="IPR022684">
    <property type="entry name" value="Calpain_cysteine_protease"/>
</dbReference>
<keyword evidence="2 4" id="KW-0378">Hydrolase</keyword>
<dbReference type="Gene3D" id="3.90.70.10">
    <property type="entry name" value="Cysteine proteinases"/>
    <property type="match status" value="1"/>
</dbReference>
<dbReference type="GO" id="GO:0004198">
    <property type="term" value="F:calcium-dependent cysteine-type endopeptidase activity"/>
    <property type="evidence" value="ECO:0007669"/>
    <property type="project" value="InterPro"/>
</dbReference>
<reference evidence="7 8" key="1">
    <citation type="submission" date="2019-03" db="EMBL/GenBank/DDBJ databases">
        <title>Single cell metagenomics reveals metabolic interactions within the superorganism composed of flagellate Streblomastix strix and complex community of Bacteroidetes bacteria on its surface.</title>
        <authorList>
            <person name="Treitli S.C."/>
            <person name="Kolisko M."/>
            <person name="Husnik F."/>
            <person name="Keeling P."/>
            <person name="Hampl V."/>
        </authorList>
    </citation>
    <scope>NUCLEOTIDE SEQUENCE [LARGE SCALE GENOMIC DNA]</scope>
    <source>
        <strain evidence="7">ST1C</strain>
    </source>
</reference>
<evidence type="ECO:0000256" key="1">
    <source>
        <dbReference type="ARBA" id="ARBA00022670"/>
    </source>
</evidence>
<evidence type="ECO:0000313" key="8">
    <source>
        <dbReference type="Proteomes" id="UP000324800"/>
    </source>
</evidence>
<dbReference type="SUPFAM" id="SSF54001">
    <property type="entry name" value="Cysteine proteinases"/>
    <property type="match status" value="1"/>
</dbReference>
<keyword evidence="1 4" id="KW-0645">Protease</keyword>
<dbReference type="GO" id="GO:0006508">
    <property type="term" value="P:proteolysis"/>
    <property type="evidence" value="ECO:0007669"/>
    <property type="project" value="UniProtKB-KW"/>
</dbReference>
<accession>A0A5J4VE56</accession>
<dbReference type="SMART" id="SM00230">
    <property type="entry name" value="CysPc"/>
    <property type="match status" value="1"/>
</dbReference>
<feature type="active site" evidence="4">
    <location>
        <position position="429"/>
    </location>
</feature>
<organism evidence="7 8">
    <name type="scientific">Streblomastix strix</name>
    <dbReference type="NCBI Taxonomy" id="222440"/>
    <lineage>
        <taxon>Eukaryota</taxon>
        <taxon>Metamonada</taxon>
        <taxon>Preaxostyla</taxon>
        <taxon>Oxymonadida</taxon>
        <taxon>Streblomastigidae</taxon>
        <taxon>Streblomastix</taxon>
    </lineage>
</organism>
<sequence length="1104" mass="129105">MKTQIIDAIQIEKLVQIEMEKVAKQQEEQERLRQNEINKQEEQERLRQNEINKQEEEKRKIADEEERQELLRIQREQEELNKKEQEEADERLRNEQEEQKRMRQAREARIKMQEIEDKKRLQAEERRRQQQLEEEKRKIADEEQNKQMKRTLMKQTKAKFIITNRQAAILDRSSNFHGQTFPQWNDALHSIKVQQQQDPLFTSPVEYPRYIIHNVVTMTRPKDVYDFTQDNIVMFKKKNGDQNILSQNDSWNSVQQGIIGDCCFICSLIQMKMMEQKINKPLLSDKIYPRGPDNIGIYNPYGKYHIRLFINGCYRMIEIDDLLPCFGGIQTARSAETGELWVTLMEKAYLRCVGNGYDSHELDFSEAAFAFSGWLPDHFFKLNLIWEKEYEWKKFMRRFKSKNIIVEVGIPTDIFPDQRNDNLGLVSNHGYAVMDVIECGKTKLLQIRNPHRTAVWRGKYSAWDKQNWTPQLQEAAKFTPVNSEDECQKDGTFFMQLEDFKQYFDHGTISWNPDLLPYRQEIHFAWKEKHYSQSNTNLHEYFAPQFLLYRKQKEQKIWLVLNRHYQTKISPHNNAPTGNEEDRYQQENVYMNMDFFKHSNPQVFEYKRAGGRYVGRMIGSTYMNVYSSLFQIGLFDEDIHQTSLNDEGLTEEQKQKARIHEFTKDYVGYFTIAIGIHNLLVRTHGDLNFSLFAYSDQELNPIQKIKIHHEDDVEFDTHWDPVPMFEFNSGITRRDVSITIKGIKQNKKLSIQNSVGITAGERSWQQNGNGEQLIQKLLFVLGGKNAADAFYSVARFILGTQIDLVMTPRQISSKYGKEIDINAFWENEGGIHISEVDNALDEPQPNIGMGGVAKFPLFEDQLIQTKLSQRTYQLQDQNNDGKQEIAVKKRVLRVSAICRPKFFGRRDAFSLESNGPEGYDVKIIQRHLPCQFCSYELAWTDFIKSKPGINFATGPRSKLFYIIKTDKATDIHIQIIIQQQTNAKLCPYAEFQVVKLSGPKLVNETAITVRLSGATDRGMWENDDEILFSADQSTSFEKLYPQLYSNADNSKKDGWVLSHQGSGRLDADDTYYGLCVSARQFVADSLTVVSFAWSNSPLKLYKIE</sequence>
<feature type="active site" evidence="4">
    <location>
        <position position="262"/>
    </location>
</feature>
<dbReference type="Pfam" id="PF00648">
    <property type="entry name" value="Peptidase_C2"/>
    <property type="match status" value="1"/>
</dbReference>